<gene>
    <name evidence="2" type="ORF">WKI299_LOCUS9052</name>
    <name evidence="3" type="ORF">XDN619_LOCUS23532</name>
</gene>
<dbReference type="InterPro" id="IPR013083">
    <property type="entry name" value="Znf_RING/FYVE/PHD"/>
</dbReference>
<evidence type="ECO:0000313" key="2">
    <source>
        <dbReference type="EMBL" id="CAF2045137.1"/>
    </source>
</evidence>
<dbReference type="SUPFAM" id="SSF57850">
    <property type="entry name" value="RING/U-box"/>
    <property type="match status" value="1"/>
</dbReference>
<dbReference type="EMBL" id="CAJNRF010002971">
    <property type="protein sequence ID" value="CAF2045137.1"/>
    <property type="molecule type" value="Genomic_DNA"/>
</dbReference>
<evidence type="ECO:0000313" key="3">
    <source>
        <dbReference type="EMBL" id="CAF2125064.1"/>
    </source>
</evidence>
<dbReference type="Proteomes" id="UP000663856">
    <property type="component" value="Unassembled WGS sequence"/>
</dbReference>
<feature type="coiled-coil region" evidence="1">
    <location>
        <begin position="153"/>
        <end position="180"/>
    </location>
</feature>
<sequence>MLSNDTYVYMDESSIHSSLKCKFCSKPLIDPVKTPTGDQFCRECILRILHREASDKTDKSYTDINSSSSKEQMLIPVTEPIVLLMLDALLVRCTACEKIDIARGEFNEHKRKHCLKSSTLCLAADLKCPWMGTRENLETHLQECKFEPLRPMLKEIFREHDQVKTRINNLDKQVNQLASNPVEEMSLLLQNSTLS</sequence>
<comment type="caution">
    <text evidence="3">The sequence shown here is derived from an EMBL/GenBank/DDBJ whole genome shotgun (WGS) entry which is preliminary data.</text>
</comment>
<evidence type="ECO:0000256" key="1">
    <source>
        <dbReference type="SAM" id="Coils"/>
    </source>
</evidence>
<dbReference type="SUPFAM" id="SSF49599">
    <property type="entry name" value="TRAF domain-like"/>
    <property type="match status" value="1"/>
</dbReference>
<dbReference type="Gene3D" id="3.30.40.10">
    <property type="entry name" value="Zinc/RING finger domain, C3HC4 (zinc finger)"/>
    <property type="match status" value="2"/>
</dbReference>
<dbReference type="AlphaFoldDB" id="A0A816WF65"/>
<name>A0A816WF65_9BILA</name>
<reference evidence="3" key="1">
    <citation type="submission" date="2021-02" db="EMBL/GenBank/DDBJ databases">
        <authorList>
            <person name="Nowell W R."/>
        </authorList>
    </citation>
    <scope>NUCLEOTIDE SEQUENCE</scope>
</reference>
<accession>A0A816WF65</accession>
<proteinExistence type="predicted"/>
<protein>
    <recommendedName>
        <fullName evidence="5">TRAF-type domain-containing protein</fullName>
    </recommendedName>
</protein>
<keyword evidence="1" id="KW-0175">Coiled coil</keyword>
<evidence type="ECO:0000313" key="4">
    <source>
        <dbReference type="Proteomes" id="UP000663887"/>
    </source>
</evidence>
<dbReference type="Proteomes" id="UP000663887">
    <property type="component" value="Unassembled WGS sequence"/>
</dbReference>
<dbReference type="EMBL" id="CAJNRG010010760">
    <property type="protein sequence ID" value="CAF2125064.1"/>
    <property type="molecule type" value="Genomic_DNA"/>
</dbReference>
<organism evidence="3 4">
    <name type="scientific">Rotaria magnacalcarata</name>
    <dbReference type="NCBI Taxonomy" id="392030"/>
    <lineage>
        <taxon>Eukaryota</taxon>
        <taxon>Metazoa</taxon>
        <taxon>Spiralia</taxon>
        <taxon>Gnathifera</taxon>
        <taxon>Rotifera</taxon>
        <taxon>Eurotatoria</taxon>
        <taxon>Bdelloidea</taxon>
        <taxon>Philodinida</taxon>
        <taxon>Philodinidae</taxon>
        <taxon>Rotaria</taxon>
    </lineage>
</organism>
<evidence type="ECO:0008006" key="5">
    <source>
        <dbReference type="Google" id="ProtNLM"/>
    </source>
</evidence>